<dbReference type="EMBL" id="LSRE01000022">
    <property type="protein sequence ID" value="KXO96122.1"/>
    <property type="molecule type" value="Genomic_DNA"/>
</dbReference>
<evidence type="ECO:0000313" key="3">
    <source>
        <dbReference type="EMBL" id="KXP14259.1"/>
    </source>
</evidence>
<organism evidence="3 4">
    <name type="scientific">Tsukamurella pseudospumae</name>
    <dbReference type="NCBI Taxonomy" id="239498"/>
    <lineage>
        <taxon>Bacteria</taxon>
        <taxon>Bacillati</taxon>
        <taxon>Actinomycetota</taxon>
        <taxon>Actinomycetes</taxon>
        <taxon>Mycobacteriales</taxon>
        <taxon>Tsukamurellaceae</taxon>
        <taxon>Tsukamurella</taxon>
    </lineage>
</organism>
<dbReference type="Gene3D" id="3.40.50.1820">
    <property type="entry name" value="alpha/beta hydrolase"/>
    <property type="match status" value="1"/>
</dbReference>
<reference evidence="4" key="2">
    <citation type="submission" date="2016-02" db="EMBL/GenBank/DDBJ databases">
        <authorList>
            <person name="Wen L."/>
            <person name="He K."/>
            <person name="Yang H."/>
        </authorList>
    </citation>
    <scope>NUCLEOTIDE SEQUENCE [LARGE SCALE GENOMIC DNA]</scope>
    <source>
        <strain evidence="4">JCM 15929</strain>
    </source>
</reference>
<proteinExistence type="predicted"/>
<dbReference type="Pfam" id="PF01738">
    <property type="entry name" value="DLH"/>
    <property type="match status" value="1"/>
</dbReference>
<protein>
    <recommendedName>
        <fullName evidence="1">Dienelactone hydrolase domain-containing protein</fullName>
    </recommendedName>
</protein>
<sequence>MCHETDSRPPKLENPSDVARRGEIVLTTAGGVYFSALEAIPVERTGANIVILPDIRGTHPYYAALAERFAQVGHAAIVIDYYGRTAGPGTRGSDFVWKPHFEQVNQDDVADDVAAAIDHLDSEEPGPTFVVGFCFGGGQAWRLAASDLALSGVVGFYGLPGPARAVVDEIRLPMLLLLAGEDVATTTEQFADLTAALDAAGVDFEEHTYDGAPHSFFDSKYEQWRDACEDAWTRTMSFLERHSHVRASA</sequence>
<comment type="caution">
    <text evidence="3">The sequence shown here is derived from an EMBL/GenBank/DDBJ whole genome shotgun (WGS) entry which is preliminary data.</text>
</comment>
<dbReference type="AlphaFoldDB" id="A0A138AV39"/>
<evidence type="ECO:0000259" key="1">
    <source>
        <dbReference type="Pfam" id="PF01738"/>
    </source>
</evidence>
<feature type="domain" description="Dienelactone hydrolase" evidence="1">
    <location>
        <begin position="35"/>
        <end position="242"/>
    </location>
</feature>
<dbReference type="Proteomes" id="UP000070409">
    <property type="component" value="Unassembled WGS sequence"/>
</dbReference>
<dbReference type="InterPro" id="IPR051049">
    <property type="entry name" value="Dienelactone_hydrolase-like"/>
</dbReference>
<dbReference type="GO" id="GO:0016787">
    <property type="term" value="F:hydrolase activity"/>
    <property type="evidence" value="ECO:0007669"/>
    <property type="project" value="InterPro"/>
</dbReference>
<dbReference type="OrthoDB" id="3208682at2"/>
<dbReference type="InterPro" id="IPR002925">
    <property type="entry name" value="Dienelactn_hydro"/>
</dbReference>
<reference evidence="2 5" key="1">
    <citation type="submission" date="2016-02" db="EMBL/GenBank/DDBJ databases">
        <authorList>
            <person name="Teng J.L."/>
            <person name="Tang Y."/>
            <person name="Huang Y."/>
            <person name="Guo F."/>
            <person name="Wei W."/>
            <person name="Chen J.H."/>
            <person name="Wong S.Y."/>
            <person name="Lau S.K."/>
            <person name="Woo P.C."/>
        </authorList>
    </citation>
    <scope>NUCLEOTIDE SEQUENCE [LARGE SCALE GENOMIC DNA]</scope>
    <source>
        <strain evidence="2 5">JCM 13375</strain>
    </source>
</reference>
<evidence type="ECO:0000313" key="4">
    <source>
        <dbReference type="Proteomes" id="UP000070258"/>
    </source>
</evidence>
<dbReference type="EMBL" id="LSRF01000005">
    <property type="protein sequence ID" value="KXP14259.1"/>
    <property type="molecule type" value="Genomic_DNA"/>
</dbReference>
<gene>
    <name evidence="3" type="ORF">AXK60_21085</name>
    <name evidence="2" type="ORF">AXK61_23705</name>
</gene>
<dbReference type="PANTHER" id="PTHR46623:SF6">
    <property type="entry name" value="ALPHA_BETA-HYDROLASES SUPERFAMILY PROTEIN"/>
    <property type="match status" value="1"/>
</dbReference>
<reference evidence="3" key="3">
    <citation type="submission" date="2016-02" db="EMBL/GenBank/DDBJ databases">
        <authorList>
            <person name="Teng J.L."/>
            <person name="Yang Y."/>
            <person name="Huang Y."/>
            <person name="Guo F."/>
            <person name="Wei W."/>
            <person name="Chen J.H."/>
            <person name="Wong S.Y."/>
            <person name="Lau S.K."/>
            <person name="Woo P.C."/>
        </authorList>
    </citation>
    <scope>NUCLEOTIDE SEQUENCE</scope>
    <source>
        <strain evidence="3">JCM 15929</strain>
    </source>
</reference>
<dbReference type="InterPro" id="IPR029058">
    <property type="entry name" value="AB_hydrolase_fold"/>
</dbReference>
<accession>A0A138AV39</accession>
<dbReference type="SUPFAM" id="SSF53474">
    <property type="entry name" value="alpha/beta-Hydrolases"/>
    <property type="match status" value="1"/>
</dbReference>
<dbReference type="PANTHER" id="PTHR46623">
    <property type="entry name" value="CARBOXYMETHYLENEBUTENOLIDASE-RELATED"/>
    <property type="match status" value="1"/>
</dbReference>
<evidence type="ECO:0000313" key="5">
    <source>
        <dbReference type="Proteomes" id="UP000070409"/>
    </source>
</evidence>
<keyword evidence="5" id="KW-1185">Reference proteome</keyword>
<dbReference type="Proteomes" id="UP000070258">
    <property type="component" value="Unassembled WGS sequence"/>
</dbReference>
<evidence type="ECO:0000313" key="2">
    <source>
        <dbReference type="EMBL" id="KXO96122.1"/>
    </source>
</evidence>
<dbReference type="STRING" id="239498.AXK60_21085"/>
<name>A0A138AV39_9ACTN</name>